<reference evidence="2" key="7">
    <citation type="journal article" date="2005" name="Science">
        <title>The Transcriptional Landscape of the Mammalian Genome.</title>
        <authorList>
            <consortium name="The FANTOM Consortium"/>
            <consortium name="Riken Genome Exploration Research Group and Genome Science Group (Genome Network Project Core Group)"/>
        </authorList>
    </citation>
    <scope>NUCLEOTIDE SEQUENCE</scope>
    <source>
        <strain evidence="2">C57BL/6J</strain>
        <tissue evidence="2">Corpora quadrigemina</tissue>
    </source>
</reference>
<feature type="transmembrane region" description="Helical" evidence="1">
    <location>
        <begin position="41"/>
        <end position="61"/>
    </location>
</feature>
<reference evidence="2" key="1">
    <citation type="journal article" date="1999" name="Methods Enzymol.">
        <title>High-efficiency full-length cDNA cloning.</title>
        <authorList>
            <person name="Carninci P."/>
            <person name="Hayashizaki Y."/>
        </authorList>
    </citation>
    <scope>NUCLEOTIDE SEQUENCE</scope>
    <source>
        <strain evidence="2">C57BL/6J</strain>
        <tissue evidence="2">Corpora quadrigemina</tissue>
    </source>
</reference>
<reference evidence="2" key="6">
    <citation type="submission" date="2004-03" db="EMBL/GenBank/DDBJ databases">
        <authorList>
            <person name="Arakawa T."/>
            <person name="Carninci P."/>
            <person name="Fukuda S."/>
            <person name="Hashizume W."/>
            <person name="Hayashida K."/>
            <person name="Hori F."/>
            <person name="Iida J."/>
            <person name="Imamura K."/>
            <person name="Imotani K."/>
            <person name="Itoh M."/>
            <person name="Kanagawa S."/>
            <person name="Kawai J."/>
            <person name="Kojima M."/>
            <person name="Konno H."/>
            <person name="Murata M."/>
            <person name="Nakamura M."/>
            <person name="Ninomiya N."/>
            <person name="Nishiyori H."/>
            <person name="Nomura K."/>
            <person name="Ohno M."/>
            <person name="Sakazume N."/>
            <person name="Sano H."/>
            <person name="Sasaki D."/>
            <person name="Shibata K."/>
            <person name="Shiraki T."/>
            <person name="Tagami M."/>
            <person name="Tagami Y."/>
            <person name="Waki K."/>
            <person name="Watahiki A."/>
            <person name="Muramatsu M."/>
            <person name="Hayashizaki Y."/>
        </authorList>
    </citation>
    <scope>NUCLEOTIDE SEQUENCE</scope>
    <source>
        <strain evidence="2">C57BL/6J</strain>
        <tissue evidence="2">Corpora quadrigemina</tissue>
    </source>
</reference>
<protein>
    <submittedName>
        <fullName evidence="2">Uncharacterized protein</fullName>
    </submittedName>
</protein>
<keyword evidence="1" id="KW-0812">Transmembrane</keyword>
<evidence type="ECO:0000256" key="1">
    <source>
        <dbReference type="SAM" id="Phobius"/>
    </source>
</evidence>
<accession>Q3USM7</accession>
<keyword evidence="1" id="KW-1133">Transmembrane helix</keyword>
<dbReference type="MGI" id="MGI:2682319">
    <property type="gene designation" value="Kmt2d"/>
</dbReference>
<reference evidence="2" key="8">
    <citation type="journal article" date="2005" name="Science">
        <title>Antisense Transcription in the Mammalian Transcriptome.</title>
        <authorList>
            <consortium name="RIKEN Genome Exploration Research Group and Genome Science Group (Genome Network Project Core Group) and the FANTOM Consortium"/>
        </authorList>
    </citation>
    <scope>NUCLEOTIDE SEQUENCE</scope>
    <source>
        <strain evidence="2">C57BL/6J</strain>
        <tissue evidence="2">Corpora quadrigemina</tissue>
    </source>
</reference>
<proteinExistence type="evidence at transcript level"/>
<reference evidence="2" key="3">
    <citation type="journal article" date="2000" name="Genome Res.">
        <title>RIKEN integrated sequence analysis (RISA) system--384-format sequencing pipeline with 384 multicapillary sequencer.</title>
        <authorList>
            <person name="Shibata K."/>
            <person name="Itoh M."/>
            <person name="Aizawa K."/>
            <person name="Nagaoka S."/>
            <person name="Sasaki N."/>
            <person name="Carninci P."/>
            <person name="Konno H."/>
            <person name="Akiyama J."/>
            <person name="Nishi K."/>
            <person name="Kitsunai T."/>
            <person name="Tashiro H."/>
            <person name="Itoh M."/>
            <person name="Sumi N."/>
            <person name="Ishii Y."/>
            <person name="Nakamura S."/>
            <person name="Hazama M."/>
            <person name="Nishine T."/>
            <person name="Harada A."/>
            <person name="Yamamoto R."/>
            <person name="Matsumoto H."/>
            <person name="Sakaguchi S."/>
            <person name="Ikegami T."/>
            <person name="Kashiwagi K."/>
            <person name="Fujiwake S."/>
            <person name="Inoue K."/>
            <person name="Togawa Y."/>
            <person name="Izawa M."/>
            <person name="Ohara E."/>
            <person name="Watahiki M."/>
            <person name="Yoneda Y."/>
            <person name="Ishikawa T."/>
            <person name="Ozawa K."/>
            <person name="Tanaka T."/>
            <person name="Matsuura S."/>
            <person name="Kawai J."/>
            <person name="Okazaki Y."/>
            <person name="Muramatsu M."/>
            <person name="Inoue Y."/>
            <person name="Kira A."/>
            <person name="Hayashizaki Y."/>
        </authorList>
    </citation>
    <scope>NUCLEOTIDE SEQUENCE</scope>
    <source>
        <strain evidence="2">C57BL/6J</strain>
        <tissue evidence="2">Corpora quadrigemina</tissue>
    </source>
</reference>
<sequence>MTLLCSSLLGAVGRGHFVITIFKNQIIWIVEMGWMVANGQACWRGRAVAVVILGFCFVLNLGDCGLMGVGRFLGFFFFFFFFFWPFFFLFFSFFFFKAASSTVSSCKCLRITTPPHSHGNHCN</sequence>
<evidence type="ECO:0000313" key="2">
    <source>
        <dbReference type="EMBL" id="BAE24304.1"/>
    </source>
</evidence>
<evidence type="ECO:0000313" key="3">
    <source>
        <dbReference type="MGI" id="MGI:2682319"/>
    </source>
</evidence>
<reference evidence="2" key="2">
    <citation type="journal article" date="2000" name="Genome Res.">
        <title>Normalization and subtraction of cap-trapper-selected cDNAs to prepare full-length cDNA libraries for rapid discovery of new genes.</title>
        <authorList>
            <person name="Carninci P."/>
            <person name="Shibata Y."/>
            <person name="Hayatsu N."/>
            <person name="Sugahara Y."/>
            <person name="Shibata K."/>
            <person name="Itoh M."/>
            <person name="Konno H."/>
            <person name="Okazaki Y."/>
            <person name="Muramatsu M."/>
            <person name="Hayashizaki Y."/>
        </authorList>
    </citation>
    <scope>NUCLEOTIDE SEQUENCE</scope>
    <source>
        <strain evidence="2">C57BL/6J</strain>
        <tissue evidence="2">Corpora quadrigemina</tissue>
    </source>
</reference>
<reference evidence="2" key="5">
    <citation type="journal article" date="2002" name="Nature">
        <title>Analysis of the mouse transcriptome based on functional annotation of 60,770 full-length cDNAs.</title>
        <authorList>
            <consortium name="The FANTOM Consortium and the RIKEN Genome Exploration Research Group Phase I and II Team"/>
        </authorList>
    </citation>
    <scope>NUCLEOTIDE SEQUENCE</scope>
    <source>
        <strain evidence="2">C57BL/6J</strain>
        <tissue evidence="2">Corpora quadrigemina</tissue>
    </source>
</reference>
<dbReference type="EMBL" id="AK140263">
    <property type="protein sequence ID" value="BAE24304.1"/>
    <property type="molecule type" value="mRNA"/>
</dbReference>
<dbReference type="AlphaFoldDB" id="Q3USM7"/>
<keyword evidence="1" id="KW-0472">Membrane</keyword>
<feature type="transmembrane region" description="Helical" evidence="1">
    <location>
        <begin position="73"/>
        <end position="96"/>
    </location>
</feature>
<organism evidence="2">
    <name type="scientific">Mus musculus</name>
    <name type="common">Mouse</name>
    <dbReference type="NCBI Taxonomy" id="10090"/>
    <lineage>
        <taxon>Eukaryota</taxon>
        <taxon>Metazoa</taxon>
        <taxon>Chordata</taxon>
        <taxon>Craniata</taxon>
        <taxon>Vertebrata</taxon>
        <taxon>Euteleostomi</taxon>
        <taxon>Mammalia</taxon>
        <taxon>Eutheria</taxon>
        <taxon>Euarchontoglires</taxon>
        <taxon>Glires</taxon>
        <taxon>Rodentia</taxon>
        <taxon>Myomorpha</taxon>
        <taxon>Muroidea</taxon>
        <taxon>Muridae</taxon>
        <taxon>Murinae</taxon>
        <taxon>Mus</taxon>
        <taxon>Mus</taxon>
    </lineage>
</organism>
<gene>
    <name evidence="3" type="primary">Kmt2d</name>
    <name evidence="3" type="synonym">Mll2</name>
</gene>
<reference evidence="2" key="4">
    <citation type="journal article" date="2001" name="Nature">
        <title>Functional annotation of a full-length mouse cDNA collection.</title>
        <authorList>
            <consortium name="The RIKEN Genome Exploration Research Group Phase II Team and the FANTOM Consortium"/>
        </authorList>
    </citation>
    <scope>NUCLEOTIDE SEQUENCE</scope>
    <source>
        <strain evidence="2">C57BL/6J</strain>
        <tissue evidence="2">Corpora quadrigemina</tissue>
    </source>
</reference>
<name>Q3USM7_MOUSE</name>
<dbReference type="AGR" id="MGI:2682319"/>